<gene>
    <name evidence="7" type="ORF">I532_18737</name>
</gene>
<keyword evidence="4" id="KW-0238">DNA-binding</keyword>
<dbReference type="PRINTS" id="PR01590">
    <property type="entry name" value="HTHFIS"/>
</dbReference>
<dbReference type="InterPro" id="IPR002078">
    <property type="entry name" value="Sigma_54_int"/>
</dbReference>
<keyword evidence="8" id="KW-1185">Reference proteome</keyword>
<dbReference type="STRING" id="1300222.I532_18737"/>
<dbReference type="Gene3D" id="3.40.50.300">
    <property type="entry name" value="P-loop containing nucleotide triphosphate hydrolases"/>
    <property type="match status" value="1"/>
</dbReference>
<dbReference type="SMART" id="SM00382">
    <property type="entry name" value="AAA"/>
    <property type="match status" value="1"/>
</dbReference>
<dbReference type="GO" id="GO:0006355">
    <property type="term" value="P:regulation of DNA-templated transcription"/>
    <property type="evidence" value="ECO:0007669"/>
    <property type="project" value="InterPro"/>
</dbReference>
<dbReference type="InterPro" id="IPR003018">
    <property type="entry name" value="GAF"/>
</dbReference>
<evidence type="ECO:0000313" key="8">
    <source>
        <dbReference type="Proteomes" id="UP000012081"/>
    </source>
</evidence>
<dbReference type="InterPro" id="IPR002197">
    <property type="entry name" value="HTH_Fis"/>
</dbReference>
<dbReference type="Pfam" id="PF01590">
    <property type="entry name" value="GAF"/>
    <property type="match status" value="1"/>
</dbReference>
<feature type="domain" description="Sigma-54 factor interaction" evidence="6">
    <location>
        <begin position="313"/>
        <end position="538"/>
    </location>
</feature>
<evidence type="ECO:0000313" key="7">
    <source>
        <dbReference type="EMBL" id="EMT51286.1"/>
    </source>
</evidence>
<dbReference type="FunFam" id="3.40.50.300:FF:000006">
    <property type="entry name" value="DNA-binding transcriptional regulator NtrC"/>
    <property type="match status" value="1"/>
</dbReference>
<dbReference type="Gene3D" id="1.10.10.60">
    <property type="entry name" value="Homeodomain-like"/>
    <property type="match status" value="1"/>
</dbReference>
<dbReference type="GO" id="GO:0043565">
    <property type="term" value="F:sequence-specific DNA binding"/>
    <property type="evidence" value="ECO:0007669"/>
    <property type="project" value="InterPro"/>
</dbReference>
<dbReference type="Pfam" id="PF02954">
    <property type="entry name" value="HTH_8"/>
    <property type="match status" value="1"/>
</dbReference>
<organism evidence="7 8">
    <name type="scientific">Brevibacillus borstelensis AK1</name>
    <dbReference type="NCBI Taxonomy" id="1300222"/>
    <lineage>
        <taxon>Bacteria</taxon>
        <taxon>Bacillati</taxon>
        <taxon>Bacillota</taxon>
        <taxon>Bacilli</taxon>
        <taxon>Bacillales</taxon>
        <taxon>Paenibacillaceae</taxon>
        <taxon>Brevibacillus</taxon>
    </lineage>
</organism>
<dbReference type="InterPro" id="IPR009057">
    <property type="entry name" value="Homeodomain-like_sf"/>
</dbReference>
<dbReference type="Pfam" id="PF00158">
    <property type="entry name" value="Sigma54_activat"/>
    <property type="match status" value="1"/>
</dbReference>
<evidence type="ECO:0000256" key="1">
    <source>
        <dbReference type="ARBA" id="ARBA00022741"/>
    </source>
</evidence>
<evidence type="ECO:0000256" key="4">
    <source>
        <dbReference type="ARBA" id="ARBA00023125"/>
    </source>
</evidence>
<proteinExistence type="predicted"/>
<dbReference type="SUPFAM" id="SSF55781">
    <property type="entry name" value="GAF domain-like"/>
    <property type="match status" value="1"/>
</dbReference>
<protein>
    <submittedName>
        <fullName evidence="7">Acetoin operon expression regulatory protein</fullName>
    </submittedName>
</protein>
<dbReference type="GO" id="GO:0005524">
    <property type="term" value="F:ATP binding"/>
    <property type="evidence" value="ECO:0007669"/>
    <property type="project" value="UniProtKB-KW"/>
</dbReference>
<comment type="caution">
    <text evidence="7">The sequence shown here is derived from an EMBL/GenBank/DDBJ whole genome shotgun (WGS) entry which is preliminary data.</text>
</comment>
<keyword evidence="5" id="KW-0804">Transcription</keyword>
<dbReference type="InterPro" id="IPR003593">
    <property type="entry name" value="AAA+_ATPase"/>
</dbReference>
<keyword evidence="2" id="KW-0067">ATP-binding</keyword>
<dbReference type="InterPro" id="IPR029016">
    <property type="entry name" value="GAF-like_dom_sf"/>
</dbReference>
<dbReference type="SUPFAM" id="SSF52540">
    <property type="entry name" value="P-loop containing nucleoside triphosphate hydrolases"/>
    <property type="match status" value="1"/>
</dbReference>
<dbReference type="Pfam" id="PF25601">
    <property type="entry name" value="AAA_lid_14"/>
    <property type="match status" value="1"/>
</dbReference>
<dbReference type="Gene3D" id="1.10.8.60">
    <property type="match status" value="1"/>
</dbReference>
<dbReference type="PATRIC" id="fig|1300222.3.peg.3933"/>
<dbReference type="PANTHER" id="PTHR32071:SF101">
    <property type="entry name" value="ACETOIN DEHYDROGENASE OPERON TRANSCRIPTIONAL ACTIVATOR ACOR"/>
    <property type="match status" value="1"/>
</dbReference>
<evidence type="ECO:0000256" key="5">
    <source>
        <dbReference type="ARBA" id="ARBA00023163"/>
    </source>
</evidence>
<dbReference type="PROSITE" id="PS50045">
    <property type="entry name" value="SIGMA54_INTERACT_4"/>
    <property type="match status" value="1"/>
</dbReference>
<evidence type="ECO:0000256" key="3">
    <source>
        <dbReference type="ARBA" id="ARBA00023015"/>
    </source>
</evidence>
<dbReference type="PANTHER" id="PTHR32071">
    <property type="entry name" value="TRANSCRIPTIONAL REGULATORY PROTEIN"/>
    <property type="match status" value="1"/>
</dbReference>
<dbReference type="InterPro" id="IPR027417">
    <property type="entry name" value="P-loop_NTPase"/>
</dbReference>
<dbReference type="PROSITE" id="PS00688">
    <property type="entry name" value="SIGMA54_INTERACT_3"/>
    <property type="match status" value="1"/>
</dbReference>
<reference evidence="7 8" key="1">
    <citation type="submission" date="2013-03" db="EMBL/GenBank/DDBJ databases">
        <title>Assembly of a new bacterial strain Brevibacillus borstelensis AK1.</title>
        <authorList>
            <person name="Rajan I."/>
            <person name="PoliReddy D."/>
            <person name="Sugumar T."/>
            <person name="Rathinam K."/>
            <person name="Alqarawi S."/>
            <person name="Khalil A.B."/>
            <person name="Sivakumar N."/>
        </authorList>
    </citation>
    <scope>NUCLEOTIDE SEQUENCE [LARGE SCALE GENOMIC DNA]</scope>
    <source>
        <strain evidence="7 8">AK1</strain>
    </source>
</reference>
<dbReference type="AlphaFoldDB" id="M8DWA4"/>
<dbReference type="CDD" id="cd00009">
    <property type="entry name" value="AAA"/>
    <property type="match status" value="1"/>
</dbReference>
<dbReference type="Gene3D" id="3.30.450.40">
    <property type="match status" value="1"/>
</dbReference>
<dbReference type="InterPro" id="IPR025943">
    <property type="entry name" value="Sigma_54_int_dom_ATP-bd_2"/>
</dbReference>
<sequence>MYNETLSSKMWKRFVQEGVIDSARINKRISESWLRCKNRYVDPYLGTGREILKGESFDSQKRKHRQLLEITLPHVEKMSKFIEDTGMIAILIDAEGYVLSMKGKKSILQYAEDINFVEGVRWTEEEVGTNAIGTALHAGEPILISGPEHYSVASHKWSCSAAPIHDDEGKLVGILDISCPLERSHPHMLAIVSSIAYTVEQEWSRRRELEELELIRCGWELAETNQPIVILNLRQQVVFVNKAVRQKMLQWPGACDYQDLLDEYRYVERKRTPVYSRQHGGLLGYCAVLLESEASIRRLQAPFPSSQIQFPGEAGTSKAFRHVLGQIERISKSSANVCIRGESGTGKELVARAIHLNSPYKAGPFVAVNCGAIPKDLIESELFGYAEGAFTGSRRHGYKGKLEQANGGTLFLDEIGEIPHQMQVALLRVLQERKVTPIGSHAEIPVNIRVIAATHRDLALLVKEGKFREDLYYRLHVFPLYLPPLRERKEDIPSLIRFFCQQNKVELPAIPHVMRQLMEYDWPGNIRELFNTLERLSIIGEEELPYLLHEQFQTGAGGAASPDLMAGSLTAVKGGGESGGGRAETLTYREELEKQSIIQALQKTNGSASAAAGLLGMPRSTFYRKLQKYNL</sequence>
<dbReference type="SUPFAM" id="SSF46689">
    <property type="entry name" value="Homeodomain-like"/>
    <property type="match status" value="1"/>
</dbReference>
<dbReference type="EMBL" id="APBN01000009">
    <property type="protein sequence ID" value="EMT51286.1"/>
    <property type="molecule type" value="Genomic_DNA"/>
</dbReference>
<name>M8DWA4_9BACL</name>
<dbReference type="InterPro" id="IPR025944">
    <property type="entry name" value="Sigma_54_int_dom_CS"/>
</dbReference>
<dbReference type="Proteomes" id="UP000012081">
    <property type="component" value="Unassembled WGS sequence"/>
</dbReference>
<keyword evidence="3" id="KW-0805">Transcription regulation</keyword>
<evidence type="ECO:0000256" key="2">
    <source>
        <dbReference type="ARBA" id="ARBA00022840"/>
    </source>
</evidence>
<dbReference type="InterPro" id="IPR058031">
    <property type="entry name" value="AAA_lid_NorR"/>
</dbReference>
<evidence type="ECO:0000259" key="6">
    <source>
        <dbReference type="PROSITE" id="PS50045"/>
    </source>
</evidence>
<accession>M8DWA4</accession>
<keyword evidence="1" id="KW-0547">Nucleotide-binding</keyword>
<dbReference type="PROSITE" id="PS00676">
    <property type="entry name" value="SIGMA54_INTERACT_2"/>
    <property type="match status" value="1"/>
</dbReference>